<keyword evidence="2" id="KW-1185">Reference proteome</keyword>
<dbReference type="AlphaFoldDB" id="A0A2A5T544"/>
<sequence>MNNLDAVFVDVDELLPDFPPCIEKHLISSGIKQRNLLAF</sequence>
<dbReference type="Proteomes" id="UP000219020">
    <property type="component" value="Unassembled WGS sequence"/>
</dbReference>
<gene>
    <name evidence="1" type="ORF">BTN49_1296</name>
</gene>
<protein>
    <recommendedName>
        <fullName evidence="3">Mobile element protein</fullName>
    </recommendedName>
</protein>
<evidence type="ECO:0000313" key="1">
    <source>
        <dbReference type="EMBL" id="PCS23299.1"/>
    </source>
</evidence>
<evidence type="ECO:0008006" key="3">
    <source>
        <dbReference type="Google" id="ProtNLM"/>
    </source>
</evidence>
<evidence type="ECO:0000313" key="2">
    <source>
        <dbReference type="Proteomes" id="UP000219020"/>
    </source>
</evidence>
<comment type="caution">
    <text evidence="1">The sequence shown here is derived from an EMBL/GenBank/DDBJ whole genome shotgun (WGS) entry which is preliminary data.</text>
</comment>
<organism evidence="1 2">
    <name type="scientific">Candidatus Enterovibrio escicola</name>
    <dbReference type="NCBI Taxonomy" id="1927127"/>
    <lineage>
        <taxon>Bacteria</taxon>
        <taxon>Pseudomonadati</taxon>
        <taxon>Pseudomonadota</taxon>
        <taxon>Gammaproteobacteria</taxon>
        <taxon>Vibrionales</taxon>
        <taxon>Vibrionaceae</taxon>
        <taxon>Enterovibrio</taxon>
    </lineage>
</organism>
<accession>A0A2A5T544</accession>
<name>A0A2A5T544_9GAMM</name>
<reference evidence="2" key="1">
    <citation type="submission" date="2017-04" db="EMBL/GenBank/DDBJ databases">
        <title>Genome evolution of the luminous symbionts of deep sea anglerfish.</title>
        <authorList>
            <person name="Hendry T.A."/>
        </authorList>
    </citation>
    <scope>NUCLEOTIDE SEQUENCE [LARGE SCALE GENOMIC DNA]</scope>
</reference>
<dbReference type="EMBL" id="NBYY01000011">
    <property type="protein sequence ID" value="PCS23299.1"/>
    <property type="molecule type" value="Genomic_DNA"/>
</dbReference>
<proteinExistence type="predicted"/>